<keyword evidence="11" id="KW-1185">Reference proteome</keyword>
<dbReference type="PANTHER" id="PTHR32071">
    <property type="entry name" value="TRANSCRIPTIONAL REGULATORY PROTEIN"/>
    <property type="match status" value="1"/>
</dbReference>
<proteinExistence type="predicted"/>
<keyword evidence="7" id="KW-0804">Transcription</keyword>
<dbReference type="Proteomes" id="UP001138709">
    <property type="component" value="Unassembled WGS sequence"/>
</dbReference>
<evidence type="ECO:0000313" key="10">
    <source>
        <dbReference type="EMBL" id="MBR0679023.1"/>
    </source>
</evidence>
<dbReference type="FunFam" id="3.40.50.300:FF:000006">
    <property type="entry name" value="DNA-binding transcriptional regulator NtrC"/>
    <property type="match status" value="1"/>
</dbReference>
<dbReference type="PROSITE" id="PS00676">
    <property type="entry name" value="SIGMA54_INTERACT_2"/>
    <property type="match status" value="1"/>
</dbReference>
<evidence type="ECO:0000256" key="7">
    <source>
        <dbReference type="ARBA" id="ARBA00023163"/>
    </source>
</evidence>
<evidence type="ECO:0000256" key="2">
    <source>
        <dbReference type="ARBA" id="ARBA00022840"/>
    </source>
</evidence>
<keyword evidence="4" id="KW-0805">Transcription regulation</keyword>
<evidence type="ECO:0000256" key="3">
    <source>
        <dbReference type="ARBA" id="ARBA00023012"/>
    </source>
</evidence>
<dbReference type="PROSITE" id="PS50045">
    <property type="entry name" value="SIGMA54_INTERACT_4"/>
    <property type="match status" value="1"/>
</dbReference>
<dbReference type="InterPro" id="IPR027417">
    <property type="entry name" value="P-loop_NTPase"/>
</dbReference>
<dbReference type="EMBL" id="JAAEDL010000001">
    <property type="protein sequence ID" value="MBR0679023.1"/>
    <property type="molecule type" value="Genomic_DNA"/>
</dbReference>
<dbReference type="Gene3D" id="1.10.8.60">
    <property type="match status" value="1"/>
</dbReference>
<dbReference type="GO" id="GO:0006355">
    <property type="term" value="P:regulation of DNA-templated transcription"/>
    <property type="evidence" value="ECO:0007669"/>
    <property type="project" value="InterPro"/>
</dbReference>
<dbReference type="GO" id="GO:0005524">
    <property type="term" value="F:ATP binding"/>
    <property type="evidence" value="ECO:0007669"/>
    <property type="project" value="UniProtKB-KW"/>
</dbReference>
<evidence type="ECO:0000259" key="9">
    <source>
        <dbReference type="PROSITE" id="PS50045"/>
    </source>
</evidence>
<organism evidence="10 11">
    <name type="scientific">Neoroseomonas eburnea</name>
    <dbReference type="NCBI Taxonomy" id="1346889"/>
    <lineage>
        <taxon>Bacteria</taxon>
        <taxon>Pseudomonadati</taxon>
        <taxon>Pseudomonadota</taxon>
        <taxon>Alphaproteobacteria</taxon>
        <taxon>Acetobacterales</taxon>
        <taxon>Acetobacteraceae</taxon>
        <taxon>Neoroseomonas</taxon>
    </lineage>
</organism>
<dbReference type="Pfam" id="PF25601">
    <property type="entry name" value="AAA_lid_14"/>
    <property type="match status" value="1"/>
</dbReference>
<dbReference type="Pfam" id="PF02954">
    <property type="entry name" value="HTH_8"/>
    <property type="match status" value="1"/>
</dbReference>
<dbReference type="Pfam" id="PF00158">
    <property type="entry name" value="Sigma54_activat"/>
    <property type="match status" value="1"/>
</dbReference>
<accession>A0A9X9X5N7</accession>
<dbReference type="InterPro" id="IPR058031">
    <property type="entry name" value="AAA_lid_NorR"/>
</dbReference>
<evidence type="ECO:0000256" key="1">
    <source>
        <dbReference type="ARBA" id="ARBA00022741"/>
    </source>
</evidence>
<keyword evidence="3" id="KW-0902">Two-component regulatory system</keyword>
<feature type="region of interest" description="Disordered" evidence="8">
    <location>
        <begin position="248"/>
        <end position="273"/>
    </location>
</feature>
<dbReference type="InterPro" id="IPR002197">
    <property type="entry name" value="HTH_Fis"/>
</dbReference>
<dbReference type="InterPro" id="IPR009057">
    <property type="entry name" value="Homeodomain-like_sf"/>
</dbReference>
<dbReference type="AlphaFoldDB" id="A0A9X9X5N7"/>
<evidence type="ECO:0000256" key="4">
    <source>
        <dbReference type="ARBA" id="ARBA00023015"/>
    </source>
</evidence>
<name>A0A9X9X5N7_9PROT</name>
<dbReference type="GO" id="GO:0000160">
    <property type="term" value="P:phosphorelay signal transduction system"/>
    <property type="evidence" value="ECO:0007669"/>
    <property type="project" value="UniProtKB-KW"/>
</dbReference>
<keyword evidence="6" id="KW-0010">Activator</keyword>
<dbReference type="SUPFAM" id="SSF52540">
    <property type="entry name" value="P-loop containing nucleoside triphosphate hydrolases"/>
    <property type="match status" value="1"/>
</dbReference>
<dbReference type="InterPro" id="IPR002078">
    <property type="entry name" value="Sigma_54_int"/>
</dbReference>
<dbReference type="InterPro" id="IPR003593">
    <property type="entry name" value="AAA+_ATPase"/>
</dbReference>
<dbReference type="InterPro" id="IPR025943">
    <property type="entry name" value="Sigma_54_int_dom_ATP-bd_2"/>
</dbReference>
<dbReference type="CDD" id="cd00009">
    <property type="entry name" value="AAA"/>
    <property type="match status" value="1"/>
</dbReference>
<gene>
    <name evidence="10" type="ORF">GXW74_00865</name>
</gene>
<dbReference type="SUPFAM" id="SSF46689">
    <property type="entry name" value="Homeodomain-like"/>
    <property type="match status" value="1"/>
</dbReference>
<dbReference type="InterPro" id="IPR025944">
    <property type="entry name" value="Sigma_54_int_dom_CS"/>
</dbReference>
<keyword evidence="2" id="KW-0067">ATP-binding</keyword>
<dbReference type="Gene3D" id="3.40.50.300">
    <property type="entry name" value="P-loop containing nucleotide triphosphate hydrolases"/>
    <property type="match status" value="1"/>
</dbReference>
<evidence type="ECO:0000256" key="6">
    <source>
        <dbReference type="ARBA" id="ARBA00023159"/>
    </source>
</evidence>
<keyword evidence="5" id="KW-0238">DNA-binding</keyword>
<evidence type="ECO:0000256" key="8">
    <source>
        <dbReference type="SAM" id="MobiDB-lite"/>
    </source>
</evidence>
<dbReference type="GO" id="GO:0043565">
    <property type="term" value="F:sequence-specific DNA binding"/>
    <property type="evidence" value="ECO:0007669"/>
    <property type="project" value="InterPro"/>
</dbReference>
<feature type="domain" description="Sigma-54 factor interaction" evidence="9">
    <location>
        <begin position="1"/>
        <end position="230"/>
    </location>
</feature>
<reference evidence="10" key="1">
    <citation type="submission" date="2020-01" db="EMBL/GenBank/DDBJ databases">
        <authorList>
            <person name="Rat A."/>
        </authorList>
    </citation>
    <scope>NUCLEOTIDE SEQUENCE</scope>
    <source>
        <strain evidence="10">LMG 31228</strain>
    </source>
</reference>
<comment type="caution">
    <text evidence="10">The sequence shown here is derived from an EMBL/GenBank/DDBJ whole genome shotgun (WGS) entry which is preliminary data.</text>
</comment>
<dbReference type="SMART" id="SM00382">
    <property type="entry name" value="AAA"/>
    <property type="match status" value="1"/>
</dbReference>
<protein>
    <submittedName>
        <fullName evidence="10">Sigma-54-dependent Fis family transcriptional regulator</fullName>
    </submittedName>
</protein>
<reference evidence="10" key="2">
    <citation type="journal article" date="2021" name="Syst. Appl. Microbiol.">
        <title>Roseomonas hellenica sp. nov., isolated from roots of wild-growing Alkanna tinctoria.</title>
        <authorList>
            <person name="Rat A."/>
            <person name="Naranjo H.D."/>
            <person name="Lebbe L."/>
            <person name="Cnockaert M."/>
            <person name="Krigas N."/>
            <person name="Grigoriadou K."/>
            <person name="Maloupa E."/>
            <person name="Willems A."/>
        </authorList>
    </citation>
    <scope>NUCLEOTIDE SEQUENCE</scope>
    <source>
        <strain evidence="10">LMG 31228</strain>
    </source>
</reference>
<dbReference type="Gene3D" id="1.10.10.60">
    <property type="entry name" value="Homeodomain-like"/>
    <property type="match status" value="1"/>
</dbReference>
<dbReference type="PROSITE" id="PS00688">
    <property type="entry name" value="SIGMA54_INTERACT_3"/>
    <property type="match status" value="1"/>
</dbReference>
<evidence type="ECO:0000256" key="5">
    <source>
        <dbReference type="ARBA" id="ARBA00023125"/>
    </source>
</evidence>
<sequence length="314" mass="34788">MVGSSPAMLEVFERLRRFATVDAPVLITGESGTGKELAARAIHERSARAAGPFIAINCAALPLSLVNSELFGHEKGAFTGAVDRRIGHIELAQGGTLFLDEIGDLPAEIQGHLLRFLQDRTITRLGGRKPIPVDTRIVSATHVPLHSAMQAHHFREDLFYRLAVLTVEMPPLRARSGDIDLLARVFLDRVARDFGRNVEGYEPAALQAMRDYAWPGNVRQLIAVIRRAVVMSQGRIVRREDLVLDPMPEDAIAERPAMPPRRGRPRPGSPEEREGLIEALSQSGHCVAQCARRLKVSRVTLYRMLERNGLAARR</sequence>
<evidence type="ECO:0000313" key="11">
    <source>
        <dbReference type="Proteomes" id="UP001138709"/>
    </source>
</evidence>
<keyword evidence="1" id="KW-0547">Nucleotide-binding</keyword>